<sequence>MQSSKYRLTDPESEFMNGKLNYNSDTLGETLINSTFIGIQKKICDFIDEVEQRGPIAKLWVQFLKTTTLLKQFEQAEKYGDWALHLQTIQKMIPFFHAAGHNNYAESAYLYLQDVVSLEKVLSPDEYAKFITSGFFTVSQKTTAVIPIVTKLLNEN</sequence>
<evidence type="ECO:0000313" key="1">
    <source>
        <dbReference type="EMBL" id="CAH1106991.1"/>
    </source>
</evidence>
<name>A0A9P0CZ97_9CUCU</name>
<dbReference type="PANTHER" id="PTHR47018:SF3">
    <property type="entry name" value="MYCBP-ASSOCIATED PROTEIN"/>
    <property type="match status" value="1"/>
</dbReference>
<accession>A0A9P0CZ97</accession>
<organism evidence="1 2">
    <name type="scientific">Psylliodes chrysocephalus</name>
    <dbReference type="NCBI Taxonomy" id="3402493"/>
    <lineage>
        <taxon>Eukaryota</taxon>
        <taxon>Metazoa</taxon>
        <taxon>Ecdysozoa</taxon>
        <taxon>Arthropoda</taxon>
        <taxon>Hexapoda</taxon>
        <taxon>Insecta</taxon>
        <taxon>Pterygota</taxon>
        <taxon>Neoptera</taxon>
        <taxon>Endopterygota</taxon>
        <taxon>Coleoptera</taxon>
        <taxon>Polyphaga</taxon>
        <taxon>Cucujiformia</taxon>
        <taxon>Chrysomeloidea</taxon>
        <taxon>Chrysomelidae</taxon>
        <taxon>Galerucinae</taxon>
        <taxon>Alticini</taxon>
        <taxon>Psylliodes</taxon>
    </lineage>
</organism>
<gene>
    <name evidence="1" type="ORF">PSYICH_LOCUS7123</name>
</gene>
<protein>
    <submittedName>
        <fullName evidence="1">Uncharacterized protein</fullName>
    </submittedName>
</protein>
<dbReference type="EMBL" id="OV651814">
    <property type="protein sequence ID" value="CAH1106991.1"/>
    <property type="molecule type" value="Genomic_DNA"/>
</dbReference>
<dbReference type="PANTHER" id="PTHR47018">
    <property type="entry name" value="CXC DOMAIN-CONTAINING PROTEIN-RELATED"/>
    <property type="match status" value="1"/>
</dbReference>
<keyword evidence="2" id="KW-1185">Reference proteome</keyword>
<reference evidence="1" key="1">
    <citation type="submission" date="2022-01" db="EMBL/GenBank/DDBJ databases">
        <authorList>
            <person name="King R."/>
        </authorList>
    </citation>
    <scope>NUCLEOTIDE SEQUENCE</scope>
</reference>
<dbReference type="AlphaFoldDB" id="A0A9P0CZ97"/>
<dbReference type="Proteomes" id="UP001153636">
    <property type="component" value="Chromosome 2"/>
</dbReference>
<evidence type="ECO:0000313" key="2">
    <source>
        <dbReference type="Proteomes" id="UP001153636"/>
    </source>
</evidence>
<proteinExistence type="predicted"/>
<dbReference type="OrthoDB" id="6753017at2759"/>